<dbReference type="RefSeq" id="WP_078788265.1">
    <property type="nucleotide sequence ID" value="NZ_FMTO01000014.1"/>
</dbReference>
<gene>
    <name evidence="1" type="ORF">SAMN02745110_02492</name>
</gene>
<evidence type="ECO:0000313" key="1">
    <source>
        <dbReference type="EMBL" id="SKA06345.1"/>
    </source>
</evidence>
<dbReference type="AlphaFoldDB" id="A0A1T4QRL6"/>
<organism evidence="1 2">
    <name type="scientific">Eubacterium ruminantium</name>
    <dbReference type="NCBI Taxonomy" id="42322"/>
    <lineage>
        <taxon>Bacteria</taxon>
        <taxon>Bacillati</taxon>
        <taxon>Bacillota</taxon>
        <taxon>Clostridia</taxon>
        <taxon>Eubacteriales</taxon>
        <taxon>Eubacteriaceae</taxon>
        <taxon>Eubacterium</taxon>
    </lineage>
</organism>
<sequence>MENNFNDYENEFLEDLRIVDSYIPAGYELEIDRWWSCDDDLVSGWYVMKYSEIDKCAYPLNEYYFYTEPIITEAEAIEKEIDVEKCLDYYGCYYVG</sequence>
<dbReference type="Proteomes" id="UP000189857">
    <property type="component" value="Unassembled WGS sequence"/>
</dbReference>
<evidence type="ECO:0000313" key="2">
    <source>
        <dbReference type="Proteomes" id="UP000189857"/>
    </source>
</evidence>
<accession>A0A1T4QRL6</accession>
<reference evidence="1 2" key="1">
    <citation type="submission" date="2017-02" db="EMBL/GenBank/DDBJ databases">
        <authorList>
            <person name="Peterson S.W."/>
        </authorList>
    </citation>
    <scope>NUCLEOTIDE SEQUENCE [LARGE SCALE GENOMIC DNA]</scope>
    <source>
        <strain evidence="1 2">ATCC 17233</strain>
    </source>
</reference>
<protein>
    <submittedName>
        <fullName evidence="1">Uncharacterized protein</fullName>
    </submittedName>
</protein>
<proteinExistence type="predicted"/>
<keyword evidence="2" id="KW-1185">Reference proteome</keyword>
<dbReference type="EMBL" id="FUXA01000025">
    <property type="protein sequence ID" value="SKA06345.1"/>
    <property type="molecule type" value="Genomic_DNA"/>
</dbReference>
<name>A0A1T4QRL6_9FIRM</name>